<keyword evidence="2" id="KW-1185">Reference proteome</keyword>
<dbReference type="PANTHER" id="PTHR33428:SF10">
    <property type="entry name" value="CHLOROPHYLLASE-1"/>
    <property type="match status" value="1"/>
</dbReference>
<dbReference type="SUPFAM" id="SSF53474">
    <property type="entry name" value="alpha/beta-Hydrolases"/>
    <property type="match status" value="1"/>
</dbReference>
<dbReference type="PANTHER" id="PTHR33428">
    <property type="entry name" value="CHLOROPHYLLASE-2, CHLOROPLASTIC"/>
    <property type="match status" value="1"/>
</dbReference>
<dbReference type="InterPro" id="IPR017395">
    <property type="entry name" value="Chlorophyllase-like"/>
</dbReference>
<sequence>MATSVEIMNPSTEVLETAVTSVFHPGKLAIEVIPVDHDTNPTPPIPILIASPKDAGTYPVAMLLHGFCLQNHFYEEVLKHIASFGFIMVAPQFHISMMAKGDTEDIAAAAEVTDWLTKGLPSVLPKGVEPNLSKGIAEFSALIGLDPVAGTSKFLQISPKILTYEPSSFDIPMPILVIGTGLGEEKKNILFPPCAPKDVNHKFYHECKPPCYYFVTKDYGHLDMLDDDAPKFMTCMCKDGNNCKDMMRKTVAGIVVAFLKAVLNEEDGDLRVILKDPKLAPTTLNPVEHRLA</sequence>
<evidence type="ECO:0008006" key="3">
    <source>
        <dbReference type="Google" id="ProtNLM"/>
    </source>
</evidence>
<evidence type="ECO:0000313" key="2">
    <source>
        <dbReference type="Proteomes" id="UP001497457"/>
    </source>
</evidence>
<organism evidence="1 2">
    <name type="scientific">Urochloa decumbens</name>
    <dbReference type="NCBI Taxonomy" id="240449"/>
    <lineage>
        <taxon>Eukaryota</taxon>
        <taxon>Viridiplantae</taxon>
        <taxon>Streptophyta</taxon>
        <taxon>Embryophyta</taxon>
        <taxon>Tracheophyta</taxon>
        <taxon>Spermatophyta</taxon>
        <taxon>Magnoliopsida</taxon>
        <taxon>Liliopsida</taxon>
        <taxon>Poales</taxon>
        <taxon>Poaceae</taxon>
        <taxon>PACMAD clade</taxon>
        <taxon>Panicoideae</taxon>
        <taxon>Panicodae</taxon>
        <taxon>Paniceae</taxon>
        <taxon>Melinidinae</taxon>
        <taxon>Urochloa</taxon>
    </lineage>
</organism>
<reference evidence="1 2" key="2">
    <citation type="submission" date="2024-10" db="EMBL/GenBank/DDBJ databases">
        <authorList>
            <person name="Ryan C."/>
        </authorList>
    </citation>
    <scope>NUCLEOTIDE SEQUENCE [LARGE SCALE GENOMIC DNA]</scope>
</reference>
<proteinExistence type="predicted"/>
<gene>
    <name evidence="1" type="ORF">URODEC1_LOCUS108009</name>
</gene>
<dbReference type="EMBL" id="OZ075117">
    <property type="protein sequence ID" value="CAL5080186.1"/>
    <property type="molecule type" value="Genomic_DNA"/>
</dbReference>
<protein>
    <recommendedName>
        <fullName evidence="3">Chlorophyllase</fullName>
    </recommendedName>
</protein>
<reference evidence="2" key="1">
    <citation type="submission" date="2024-06" db="EMBL/GenBank/DDBJ databases">
        <authorList>
            <person name="Ryan C."/>
        </authorList>
    </citation>
    <scope>NUCLEOTIDE SEQUENCE [LARGE SCALE GENOMIC DNA]</scope>
</reference>
<dbReference type="Proteomes" id="UP001497457">
    <property type="component" value="Chromosome 7b"/>
</dbReference>
<evidence type="ECO:0000313" key="1">
    <source>
        <dbReference type="EMBL" id="CAL5080186.1"/>
    </source>
</evidence>
<dbReference type="InterPro" id="IPR029058">
    <property type="entry name" value="AB_hydrolase_fold"/>
</dbReference>
<dbReference type="AlphaFoldDB" id="A0ABC9FS77"/>
<dbReference type="Pfam" id="PF07224">
    <property type="entry name" value="Chlorophyllase"/>
    <property type="match status" value="2"/>
</dbReference>
<dbReference type="Gene3D" id="3.40.50.1820">
    <property type="entry name" value="alpha/beta hydrolase"/>
    <property type="match status" value="1"/>
</dbReference>
<accession>A0ABC9FS77</accession>
<name>A0ABC9FS77_9POAL</name>